<feature type="compositionally biased region" description="Polar residues" evidence="1">
    <location>
        <begin position="154"/>
        <end position="167"/>
    </location>
</feature>
<feature type="region of interest" description="Disordered" evidence="1">
    <location>
        <begin position="143"/>
        <end position="190"/>
    </location>
</feature>
<reference evidence="2" key="1">
    <citation type="submission" date="2014-01" db="EMBL/GenBank/DDBJ databases">
        <title>The genome of the white-rot fungus Pycnoporus cinnabarinus: a basidiomycete model with a versatile arsenal for lignocellulosic biomass breakdown.</title>
        <authorList>
            <person name="Levasseur A."/>
            <person name="Lomascolo A."/>
            <person name="Ruiz-Duenas F.J."/>
            <person name="Uzan E."/>
            <person name="Piumi F."/>
            <person name="Kues U."/>
            <person name="Ram A.F.J."/>
            <person name="Murat C."/>
            <person name="Haon M."/>
            <person name="Benoit I."/>
            <person name="Arfi Y."/>
            <person name="Chevret D."/>
            <person name="Drula E."/>
            <person name="Kwon M.J."/>
            <person name="Gouret P."/>
            <person name="Lesage-Meessen L."/>
            <person name="Lombard V."/>
            <person name="Mariette J."/>
            <person name="Noirot C."/>
            <person name="Park J."/>
            <person name="Patyshakuliyeva A."/>
            <person name="Wieneger R.A.B."/>
            <person name="Wosten H.A.B."/>
            <person name="Martin F."/>
            <person name="Coutinho P.M."/>
            <person name="de Vries R."/>
            <person name="Martinez A.T."/>
            <person name="Klopp C."/>
            <person name="Pontarotti P."/>
            <person name="Henrissat B."/>
            <person name="Record E."/>
        </authorList>
    </citation>
    <scope>NUCLEOTIDE SEQUENCE [LARGE SCALE GENOMIC DNA]</scope>
    <source>
        <strain evidence="2">BRFM137</strain>
    </source>
</reference>
<accession>A0A060SD87</accession>
<comment type="caution">
    <text evidence="2">The sequence shown here is derived from an EMBL/GenBank/DDBJ whole genome shotgun (WGS) entry which is preliminary data.</text>
</comment>
<name>A0A060SD87_PYCCI</name>
<keyword evidence="3" id="KW-1185">Reference proteome</keyword>
<protein>
    <submittedName>
        <fullName evidence="2">Uncharacterized protein</fullName>
    </submittedName>
</protein>
<evidence type="ECO:0000313" key="3">
    <source>
        <dbReference type="Proteomes" id="UP000029665"/>
    </source>
</evidence>
<dbReference type="EMBL" id="CCBP010000111">
    <property type="protein sequence ID" value="CDO72290.1"/>
    <property type="molecule type" value="Genomic_DNA"/>
</dbReference>
<sequence>MSSMSPSSSSSLSSSPASSLSSAPLATWSPAQHMSNVNTASRRAPAQLHGNAPPIASLPSLAHSLSAFPTMTFVTNDMVHYGTLGRKKGVSEAKVRKTASSLQHRTGFSLLPHTLQGLECTGRPANLRPQFCILTSALRKTKQRQDAGPGVMVSESSAPDPSRTLQCPTPEDDDPVLLIVPKRSKAKQSS</sequence>
<evidence type="ECO:0000313" key="2">
    <source>
        <dbReference type="EMBL" id="CDO72290.1"/>
    </source>
</evidence>
<evidence type="ECO:0000256" key="1">
    <source>
        <dbReference type="SAM" id="MobiDB-lite"/>
    </source>
</evidence>
<proteinExistence type="predicted"/>
<dbReference type="HOGENOM" id="CLU_1428665_0_0_1"/>
<dbReference type="AlphaFoldDB" id="A0A060SD87"/>
<feature type="region of interest" description="Disordered" evidence="1">
    <location>
        <begin position="1"/>
        <end position="24"/>
    </location>
</feature>
<dbReference type="Proteomes" id="UP000029665">
    <property type="component" value="Unassembled WGS sequence"/>
</dbReference>
<gene>
    <name evidence="2" type="ORF">BN946_scf184970.g142</name>
</gene>
<dbReference type="OrthoDB" id="2676370at2759"/>
<organism evidence="2 3">
    <name type="scientific">Pycnoporus cinnabarinus</name>
    <name type="common">Cinnabar-red polypore</name>
    <name type="synonym">Trametes cinnabarina</name>
    <dbReference type="NCBI Taxonomy" id="5643"/>
    <lineage>
        <taxon>Eukaryota</taxon>
        <taxon>Fungi</taxon>
        <taxon>Dikarya</taxon>
        <taxon>Basidiomycota</taxon>
        <taxon>Agaricomycotina</taxon>
        <taxon>Agaricomycetes</taxon>
        <taxon>Polyporales</taxon>
        <taxon>Polyporaceae</taxon>
        <taxon>Trametes</taxon>
    </lineage>
</organism>